<keyword evidence="3" id="KW-1185">Reference proteome</keyword>
<accession>A0A4S2KNY4</accession>
<dbReference type="AlphaFoldDB" id="A0A4S2KNY4"/>
<protein>
    <submittedName>
        <fullName evidence="2">Uncharacterized protein</fullName>
    </submittedName>
</protein>
<evidence type="ECO:0000256" key="1">
    <source>
        <dbReference type="SAM" id="MobiDB-lite"/>
    </source>
</evidence>
<dbReference type="EMBL" id="QBLH01001727">
    <property type="protein sequence ID" value="TGZ51300.1"/>
    <property type="molecule type" value="Genomic_DNA"/>
</dbReference>
<proteinExistence type="predicted"/>
<feature type="compositionally biased region" description="Basic residues" evidence="1">
    <location>
        <begin position="1"/>
        <end position="11"/>
    </location>
</feature>
<sequence length="397" mass="46493">MKKRETKRGRRKEKETCEGPTTRLCPNPHIYILARRRHLHARTNTDEHARLIYSTALFSTASRHGSLFLATIVPKILRIVCPSHIRIALPGQQITWNNLKVSVKRYQPREEYLELRRKVAVRSRSSGCFLSACIAVEDSKLRRTFLIKGSTFPRRISALLILLALSVQSAPVMNSPNKTDDMKWVNPCGVSTKLRTNGSNPDIAQLEDHDLLNQIVLQARTALKHAQLFRDEFIRQTFKTDFGSVHNLWRKNHYAWLPTRSEIPKELGEELDKKHLEKLEINTSLVDAYEYMQKYAVGLEQVVLDQKDYQPKYHQKFTEAEWKLRAVLCEIQVALEERSVTRRPDVTRDVMTSDFRTMTDMTFRDLRDWLIFREYMNGLEYVIQRQKISSQKLFCKF</sequence>
<evidence type="ECO:0000313" key="2">
    <source>
        <dbReference type="EMBL" id="TGZ51300.1"/>
    </source>
</evidence>
<dbReference type="Proteomes" id="UP000310200">
    <property type="component" value="Unassembled WGS sequence"/>
</dbReference>
<feature type="region of interest" description="Disordered" evidence="1">
    <location>
        <begin position="1"/>
        <end position="21"/>
    </location>
</feature>
<evidence type="ECO:0000313" key="3">
    <source>
        <dbReference type="Proteomes" id="UP000310200"/>
    </source>
</evidence>
<reference evidence="2 3" key="1">
    <citation type="journal article" date="2019" name="Philos. Trans. R. Soc. Lond., B, Biol. Sci.">
        <title>Ant behaviour and brain gene expression of defending hosts depend on the ecological success of the intruding social parasite.</title>
        <authorList>
            <person name="Kaur R."/>
            <person name="Stoldt M."/>
            <person name="Jongepier E."/>
            <person name="Feldmeyer B."/>
            <person name="Menzel F."/>
            <person name="Bornberg-Bauer E."/>
            <person name="Foitzik S."/>
        </authorList>
    </citation>
    <scope>NUCLEOTIDE SEQUENCE [LARGE SCALE GENOMIC DNA]</scope>
    <source>
        <tissue evidence="2">Whole body</tissue>
    </source>
</reference>
<organism evidence="2 3">
    <name type="scientific">Temnothorax longispinosus</name>
    <dbReference type="NCBI Taxonomy" id="300112"/>
    <lineage>
        <taxon>Eukaryota</taxon>
        <taxon>Metazoa</taxon>
        <taxon>Ecdysozoa</taxon>
        <taxon>Arthropoda</taxon>
        <taxon>Hexapoda</taxon>
        <taxon>Insecta</taxon>
        <taxon>Pterygota</taxon>
        <taxon>Neoptera</taxon>
        <taxon>Endopterygota</taxon>
        <taxon>Hymenoptera</taxon>
        <taxon>Apocrita</taxon>
        <taxon>Aculeata</taxon>
        <taxon>Formicoidea</taxon>
        <taxon>Formicidae</taxon>
        <taxon>Myrmicinae</taxon>
        <taxon>Temnothorax</taxon>
    </lineage>
</organism>
<gene>
    <name evidence="2" type="ORF">DBV15_07778</name>
</gene>
<name>A0A4S2KNY4_9HYME</name>
<comment type="caution">
    <text evidence="2">The sequence shown here is derived from an EMBL/GenBank/DDBJ whole genome shotgun (WGS) entry which is preliminary data.</text>
</comment>